<feature type="binding site" evidence="10">
    <location>
        <position position="176"/>
    </location>
    <ligand>
        <name>ATP</name>
        <dbReference type="ChEBI" id="CHEBI:30616"/>
    </ligand>
</feature>
<dbReference type="GO" id="GO:0000049">
    <property type="term" value="F:tRNA binding"/>
    <property type="evidence" value="ECO:0007669"/>
    <property type="project" value="UniProtKB-UniRule"/>
</dbReference>
<dbReference type="Gene3D" id="3.30.70.1550">
    <property type="entry name" value="Archaeal tRNA CCA-adding enzyme catalytic domain"/>
    <property type="match status" value="1"/>
</dbReference>
<dbReference type="Pfam" id="PF21133">
    <property type="entry name" value="CAA_C"/>
    <property type="match status" value="1"/>
</dbReference>
<dbReference type="SUPFAM" id="SSF81631">
    <property type="entry name" value="PAP/OAS1 substrate-binding domain"/>
    <property type="match status" value="1"/>
</dbReference>
<keyword evidence="3 10" id="KW-0548">Nucleotidyltransferase</keyword>
<comment type="miscellaneous">
    <text evidence="10">A single active site specifically recognizes both ATP and CTP and is responsible for their addition.</text>
</comment>
<dbReference type="HAMAP" id="MF_01264">
    <property type="entry name" value="CCA_arch"/>
    <property type="match status" value="1"/>
</dbReference>
<feature type="binding site" evidence="10">
    <location>
        <position position="185"/>
    </location>
    <ligand>
        <name>CTP</name>
        <dbReference type="ChEBI" id="CHEBI:37563"/>
    </ligand>
</feature>
<dbReference type="GO" id="GO:0000287">
    <property type="term" value="F:magnesium ion binding"/>
    <property type="evidence" value="ECO:0007669"/>
    <property type="project" value="UniProtKB-UniRule"/>
</dbReference>
<organism evidence="15 16">
    <name type="scientific">Natrinema versiforme</name>
    <dbReference type="NCBI Taxonomy" id="88724"/>
    <lineage>
        <taxon>Archaea</taxon>
        <taxon>Methanobacteriati</taxon>
        <taxon>Methanobacteriota</taxon>
        <taxon>Stenosarchaea group</taxon>
        <taxon>Halobacteria</taxon>
        <taxon>Halobacteriales</taxon>
        <taxon>Natrialbaceae</taxon>
        <taxon>Natrinema</taxon>
    </lineage>
</organism>
<comment type="cofactor">
    <cofactor evidence="10">
        <name>Mg(2+)</name>
        <dbReference type="ChEBI" id="CHEBI:18420"/>
    </cofactor>
</comment>
<dbReference type="Gene3D" id="1.10.1410.30">
    <property type="entry name" value="CCA tRNA nucleotidyltransferase, domain 2"/>
    <property type="match status" value="1"/>
</dbReference>
<keyword evidence="9 10" id="KW-0694">RNA-binding</keyword>
<feature type="binding site" evidence="10">
    <location>
        <position position="82"/>
    </location>
    <ligand>
        <name>Mg(2+)</name>
        <dbReference type="ChEBI" id="CHEBI:18420"/>
    </ligand>
</feature>
<comment type="catalytic activity">
    <reaction evidence="10">
        <text>a tRNA precursor + 2 CTP + ATP = a tRNA with a 3' CCA end + 3 diphosphate</text>
        <dbReference type="Rhea" id="RHEA:14433"/>
        <dbReference type="Rhea" id="RHEA-COMP:10465"/>
        <dbReference type="Rhea" id="RHEA-COMP:10468"/>
        <dbReference type="ChEBI" id="CHEBI:30616"/>
        <dbReference type="ChEBI" id="CHEBI:33019"/>
        <dbReference type="ChEBI" id="CHEBI:37563"/>
        <dbReference type="ChEBI" id="CHEBI:74896"/>
        <dbReference type="ChEBI" id="CHEBI:83071"/>
        <dbReference type="EC" id="2.7.7.72"/>
    </reaction>
</comment>
<dbReference type="InterPro" id="IPR011068">
    <property type="entry name" value="NuclTrfase_I-like_C"/>
</dbReference>
<comment type="subunit">
    <text evidence="10">Homodimer.</text>
</comment>
<feature type="binding site" evidence="10">
    <location>
        <position position="73"/>
    </location>
    <ligand>
        <name>CTP</name>
        <dbReference type="ChEBI" id="CHEBI:37563"/>
    </ligand>
</feature>
<evidence type="ECO:0000256" key="10">
    <source>
        <dbReference type="HAMAP-Rule" id="MF_01264"/>
    </source>
</evidence>
<dbReference type="InterPro" id="IPR002934">
    <property type="entry name" value="Polymerase_NTP_transf_dom"/>
</dbReference>
<dbReference type="Pfam" id="PF01909">
    <property type="entry name" value="NTP_transf_2"/>
    <property type="match status" value="1"/>
</dbReference>
<reference evidence="16" key="1">
    <citation type="submission" date="2019-05" db="EMBL/GenBank/DDBJ databases">
        <title>Genome sequence and methylation pattern of the halophilic Archaeon Natrinema versiforme BOL5-4.</title>
        <authorList>
            <person name="DasSarma P."/>
            <person name="Anton B.P."/>
            <person name="DasSarma S.L."/>
            <person name="Martinez F.L."/>
            <person name="Guzman D."/>
            <person name="Roberts R.J."/>
            <person name="DasSarma S."/>
        </authorList>
    </citation>
    <scope>NUCLEOTIDE SEQUENCE [LARGE SCALE GENOMIC DNA]</scope>
    <source>
        <strain evidence="16">BOL5-4</strain>
    </source>
</reference>
<gene>
    <name evidence="10" type="primary">cca</name>
    <name evidence="15" type="ORF">FEJ81_16725</name>
</gene>
<dbReference type="InterPro" id="IPR015329">
    <property type="entry name" value="tRNA_NucTransf2"/>
</dbReference>
<feature type="binding site" evidence="10">
    <location>
        <position position="133"/>
    </location>
    <ligand>
        <name>Mg(2+)</name>
        <dbReference type="ChEBI" id="CHEBI:18420"/>
    </ligand>
</feature>
<protein>
    <recommendedName>
        <fullName evidence="10">CCA-adding enzyme</fullName>
        <ecNumber evidence="10">2.7.7.72</ecNumber>
    </recommendedName>
    <alternativeName>
        <fullName evidence="10">CCA tRNA nucleotidyltransferase</fullName>
    </alternativeName>
    <alternativeName>
        <fullName evidence="10">tRNA CCA-pyrophosphorylase</fullName>
    </alternativeName>
    <alternativeName>
        <fullName evidence="10">tRNA adenylyl-/cytidylyl- transferase</fullName>
    </alternativeName>
    <alternativeName>
        <fullName evidence="10">tRNA nucleotidyltransferase</fullName>
    </alternativeName>
    <alternativeName>
        <fullName evidence="10">tRNA-NT</fullName>
    </alternativeName>
</protein>
<evidence type="ECO:0000256" key="6">
    <source>
        <dbReference type="ARBA" id="ARBA00022800"/>
    </source>
</evidence>
<keyword evidence="1 10" id="KW-0808">Transferase</keyword>
<dbReference type="SUPFAM" id="SSF81301">
    <property type="entry name" value="Nucleotidyltransferase"/>
    <property type="match status" value="1"/>
</dbReference>
<dbReference type="Gene3D" id="3.30.70.590">
    <property type="entry name" value="Poly(A) polymerase predicted RNA binding domain"/>
    <property type="match status" value="1"/>
</dbReference>
<feature type="domain" description="tRNA nucleotidyltransferase substrate binding" evidence="13">
    <location>
        <begin position="170"/>
        <end position="293"/>
    </location>
</feature>
<dbReference type="GO" id="GO:0004810">
    <property type="term" value="F:CCA tRNA nucleotidyltransferase activity"/>
    <property type="evidence" value="ECO:0007669"/>
    <property type="project" value="UniProtKB-UniRule"/>
</dbReference>
<dbReference type="Pfam" id="PF09249">
    <property type="entry name" value="tRNA_NucTransf2"/>
    <property type="match status" value="1"/>
</dbReference>
<dbReference type="GO" id="GO:0001680">
    <property type="term" value="P:tRNA 3'-terminal CCA addition"/>
    <property type="evidence" value="ECO:0007669"/>
    <property type="project" value="UniProtKB-UniRule"/>
</dbReference>
<evidence type="ECO:0000256" key="4">
    <source>
        <dbReference type="ARBA" id="ARBA00022723"/>
    </source>
</evidence>
<dbReference type="Gene3D" id="3.30.460.10">
    <property type="entry name" value="Beta Polymerase, domain 2"/>
    <property type="match status" value="1"/>
</dbReference>
<feature type="binding site" evidence="10">
    <location>
        <position position="73"/>
    </location>
    <ligand>
        <name>ATP</name>
        <dbReference type="ChEBI" id="CHEBI:30616"/>
    </ligand>
</feature>
<feature type="binding site" evidence="10">
    <location>
        <position position="156"/>
    </location>
    <ligand>
        <name>ATP</name>
        <dbReference type="ChEBI" id="CHEBI:30616"/>
    </ligand>
</feature>
<sequence length="479" mass="54013">MSEEDAEGDEPDDRDGDRDLERVVAEVRAQVTPDADERARLREVADRLMERAEQAATERCDGADVLQVGSTARDTWISGDRDIDIFVRFPPEIDRETLEKYGLEVGHATLPEGHEEYAEHPYVKGEVEGFDIDVVPCFRLESATEIRSAVDRTPFHTRYLQRRLDDELADDVRVTKQFLKGIGVYGSDLRTRGFSGYLTELLVCEYGGFRQLLEAAADWHPQVEIDPEGHGRARETENAAAGDAASQFDDPLVVIDPTDPERNVAAVCSRENVARFQHYAREILETPRSDYFEPDEHEPLTESELRAHLERRGTTPVAVRFDAPDLVEDQLYPQLQKSLDGITRGLDDRGFDVFRATTIADESAVVVAELAVSERPAVERHDGPPIHVRDHAEGFYEAYADDAEAYGPFIEGDRYVTEREREFTSAREFLESDRLFDVGLGAHVETALEDGYDVLIDDEITSLLAEFGTELTAYFDPRP</sequence>
<dbReference type="OrthoDB" id="7378at2157"/>
<evidence type="ECO:0000256" key="3">
    <source>
        <dbReference type="ARBA" id="ARBA00022695"/>
    </source>
</evidence>
<evidence type="ECO:0000256" key="5">
    <source>
        <dbReference type="ARBA" id="ARBA00022741"/>
    </source>
</evidence>
<name>A0A4P8WK71_9EURY</name>
<dbReference type="RefSeq" id="WP_138246359.1">
    <property type="nucleotide sequence ID" value="NZ_CP040330.1"/>
</dbReference>
<dbReference type="KEGG" id="nvr:FEJ81_16725"/>
<proteinExistence type="inferred from homology"/>
<feature type="binding site" evidence="10">
    <location>
        <position position="185"/>
    </location>
    <ligand>
        <name>ATP</name>
        <dbReference type="ChEBI" id="CHEBI:30616"/>
    </ligand>
</feature>
<dbReference type="PANTHER" id="PTHR39643">
    <property type="entry name" value="CCA-ADDING ENZYME"/>
    <property type="match status" value="1"/>
</dbReference>
<dbReference type="InterPro" id="IPR006116">
    <property type="entry name" value="NT_2-5OAS_ClassI-CCAase"/>
</dbReference>
<dbReference type="GO" id="GO:0042245">
    <property type="term" value="P:RNA repair"/>
    <property type="evidence" value="ECO:0007669"/>
    <property type="project" value="UniProtKB-KW"/>
</dbReference>
<dbReference type="AlphaFoldDB" id="A0A4P8WK71"/>
<keyword evidence="2 10" id="KW-0819">tRNA processing</keyword>
<dbReference type="NCBIfam" id="TIGR03671">
    <property type="entry name" value="cca_archaeal"/>
    <property type="match status" value="1"/>
</dbReference>
<evidence type="ECO:0000256" key="7">
    <source>
        <dbReference type="ARBA" id="ARBA00022840"/>
    </source>
</evidence>
<feature type="domain" description="CCA-adding enzyme C-terminal" evidence="14">
    <location>
        <begin position="312"/>
        <end position="456"/>
    </location>
</feature>
<dbReference type="InterPro" id="IPR042090">
    <property type="entry name" value="CCA_tRNA_nucleotrans_2"/>
</dbReference>
<accession>A0A4P8WK71</accession>
<feature type="region of interest" description="Disordered" evidence="11">
    <location>
        <begin position="1"/>
        <end position="21"/>
    </location>
</feature>
<dbReference type="GeneID" id="40266952"/>
<dbReference type="GO" id="GO:0160016">
    <property type="term" value="F:CCACCA tRNA nucleotidyltransferase activity"/>
    <property type="evidence" value="ECO:0007669"/>
    <property type="project" value="RHEA"/>
</dbReference>
<dbReference type="EMBL" id="CP040330">
    <property type="protein sequence ID" value="QCS43909.1"/>
    <property type="molecule type" value="Genomic_DNA"/>
</dbReference>
<dbReference type="InterPro" id="IPR008229">
    <property type="entry name" value="CCA-adding_arc"/>
</dbReference>
<dbReference type="SUPFAM" id="SSF55003">
    <property type="entry name" value="PAP/Archaeal CCA-adding enzyme, C-terminal domain"/>
    <property type="match status" value="1"/>
</dbReference>
<feature type="domain" description="Polymerase nucleotidyl transferase" evidence="12">
    <location>
        <begin position="60"/>
        <end position="156"/>
    </location>
</feature>
<evidence type="ECO:0000256" key="9">
    <source>
        <dbReference type="ARBA" id="ARBA00022884"/>
    </source>
</evidence>
<evidence type="ECO:0000313" key="15">
    <source>
        <dbReference type="EMBL" id="QCS43909.1"/>
    </source>
</evidence>
<evidence type="ECO:0000259" key="12">
    <source>
        <dbReference type="Pfam" id="PF01909"/>
    </source>
</evidence>
<evidence type="ECO:0000313" key="16">
    <source>
        <dbReference type="Proteomes" id="UP000302218"/>
    </source>
</evidence>
<dbReference type="PANTHER" id="PTHR39643:SF1">
    <property type="entry name" value="CCA-ADDING ENZYME"/>
    <property type="match status" value="1"/>
</dbReference>
<dbReference type="InterPro" id="IPR048833">
    <property type="entry name" value="CAA_C"/>
</dbReference>
<keyword evidence="6 10" id="KW-0692">RNA repair</keyword>
<dbReference type="CDD" id="cd05400">
    <property type="entry name" value="NT_2-5OAS_ClassI-CCAase"/>
    <property type="match status" value="1"/>
</dbReference>
<evidence type="ECO:0000256" key="8">
    <source>
        <dbReference type="ARBA" id="ARBA00022842"/>
    </source>
</evidence>
<dbReference type="Proteomes" id="UP000302218">
    <property type="component" value="Chromosome"/>
</dbReference>
<evidence type="ECO:0000259" key="14">
    <source>
        <dbReference type="Pfam" id="PF21133"/>
    </source>
</evidence>
<feature type="compositionally biased region" description="Acidic residues" evidence="11">
    <location>
        <begin position="1"/>
        <end position="14"/>
    </location>
</feature>
<feature type="binding site" evidence="10">
    <location>
        <position position="70"/>
    </location>
    <ligand>
        <name>ATP</name>
        <dbReference type="ChEBI" id="CHEBI:30616"/>
    </ligand>
</feature>
<comment type="catalytic activity">
    <reaction evidence="10">
        <text>a tRNA with a 3' CCA end + 2 CTP + ATP = a tRNA with a 3' CCACCA end + 3 diphosphate</text>
        <dbReference type="Rhea" id="RHEA:76235"/>
        <dbReference type="Rhea" id="RHEA-COMP:10468"/>
        <dbReference type="Rhea" id="RHEA-COMP:18655"/>
        <dbReference type="ChEBI" id="CHEBI:30616"/>
        <dbReference type="ChEBI" id="CHEBI:33019"/>
        <dbReference type="ChEBI" id="CHEBI:37563"/>
        <dbReference type="ChEBI" id="CHEBI:83071"/>
        <dbReference type="ChEBI" id="CHEBI:195187"/>
    </reaction>
</comment>
<evidence type="ECO:0000256" key="11">
    <source>
        <dbReference type="SAM" id="MobiDB-lite"/>
    </source>
</evidence>
<feature type="binding site" evidence="10">
    <location>
        <position position="176"/>
    </location>
    <ligand>
        <name>CTP</name>
        <dbReference type="ChEBI" id="CHEBI:37563"/>
    </ligand>
</feature>
<comment type="function">
    <text evidence="10">Catalyzes the addition and repair of the essential 3'-terminal CCA sequence in tRNAs without using a nucleic acid template. Adds these three nucleotides in the order of C, C, and A to the tRNA nucleotide-73, using CTP and ATP as substrates and producing inorganic pyrophosphate. tRNA 3'-terminal CCA addition is required both for tRNA processing and repair. Also involved in tRNA surveillance by mediating tandem CCA addition to generate a CCACCA at the 3' terminus of unstable tRNAs. While stable tRNAs receive only 3'-terminal CCA, unstable tRNAs are marked with CCACCA and rapidly degraded.</text>
</comment>
<dbReference type="PIRSF" id="PIRSF005335">
    <property type="entry name" value="CCA_arch"/>
    <property type="match status" value="1"/>
</dbReference>
<dbReference type="EC" id="2.7.7.72" evidence="10"/>
<feature type="binding site" evidence="10">
    <location>
        <position position="70"/>
    </location>
    <ligand>
        <name>CTP</name>
        <dbReference type="ChEBI" id="CHEBI:37563"/>
    </ligand>
</feature>
<evidence type="ECO:0000259" key="13">
    <source>
        <dbReference type="Pfam" id="PF09249"/>
    </source>
</evidence>
<keyword evidence="7 10" id="KW-0067">ATP-binding</keyword>
<dbReference type="GO" id="GO:0005524">
    <property type="term" value="F:ATP binding"/>
    <property type="evidence" value="ECO:0007669"/>
    <property type="project" value="UniProtKB-UniRule"/>
</dbReference>
<feature type="binding site" evidence="10">
    <location>
        <position position="84"/>
    </location>
    <ligand>
        <name>Mg(2+)</name>
        <dbReference type="ChEBI" id="CHEBI:18420"/>
    </ligand>
</feature>
<evidence type="ECO:0000256" key="2">
    <source>
        <dbReference type="ARBA" id="ARBA00022694"/>
    </source>
</evidence>
<keyword evidence="4 10" id="KW-0479">Metal-binding</keyword>
<evidence type="ECO:0000256" key="1">
    <source>
        <dbReference type="ARBA" id="ARBA00022679"/>
    </source>
</evidence>
<comment type="similarity">
    <text evidence="10">Belongs to the tRNA nucleotidyltransferase/poly(A) polymerase family. Archaeal CCA-adding enzyme subfamily.</text>
</comment>
<dbReference type="InterPro" id="IPR043519">
    <property type="entry name" value="NT_sf"/>
</dbReference>
<keyword evidence="8 10" id="KW-0460">Magnesium</keyword>
<keyword evidence="5 10" id="KW-0547">Nucleotide-binding</keyword>
<feature type="binding site" evidence="10">
    <location>
        <position position="156"/>
    </location>
    <ligand>
        <name>CTP</name>
        <dbReference type="ChEBI" id="CHEBI:37563"/>
    </ligand>
</feature>